<accession>A0A2G8JDL8</accession>
<dbReference type="GO" id="GO:0004060">
    <property type="term" value="F:arylamine N-acetyltransferase activity"/>
    <property type="evidence" value="ECO:0007669"/>
    <property type="project" value="UniProtKB-EC"/>
</dbReference>
<dbReference type="AlphaFoldDB" id="A0A2G8JDL8"/>
<dbReference type="Proteomes" id="UP000230750">
    <property type="component" value="Unassembled WGS sequence"/>
</dbReference>
<dbReference type="EMBL" id="MRZV01002388">
    <property type="protein sequence ID" value="PIK33836.1"/>
    <property type="molecule type" value="Genomic_DNA"/>
</dbReference>
<dbReference type="EC" id="2.3.1.5" evidence="2"/>
<reference evidence="3 4" key="1">
    <citation type="journal article" date="2017" name="PLoS Biol.">
        <title>The sea cucumber genome provides insights into morphological evolution and visceral regeneration.</title>
        <authorList>
            <person name="Zhang X."/>
            <person name="Sun L."/>
            <person name="Yuan J."/>
            <person name="Sun Y."/>
            <person name="Gao Y."/>
            <person name="Zhang L."/>
            <person name="Li S."/>
            <person name="Dai H."/>
            <person name="Hamel J.F."/>
            <person name="Liu C."/>
            <person name="Yu Y."/>
            <person name="Liu S."/>
            <person name="Lin W."/>
            <person name="Guo K."/>
            <person name="Jin S."/>
            <person name="Xu P."/>
            <person name="Storey K.B."/>
            <person name="Huan P."/>
            <person name="Zhang T."/>
            <person name="Zhou Y."/>
            <person name="Zhang J."/>
            <person name="Lin C."/>
            <person name="Li X."/>
            <person name="Xing L."/>
            <person name="Huo D."/>
            <person name="Sun M."/>
            <person name="Wang L."/>
            <person name="Mercier A."/>
            <person name="Li F."/>
            <person name="Yang H."/>
            <person name="Xiang J."/>
        </authorList>
    </citation>
    <scope>NUCLEOTIDE SEQUENCE [LARGE SCALE GENOMIC DNA]</scope>
    <source>
        <strain evidence="3">Shaxun</strain>
        <tissue evidence="3">Muscle</tissue>
    </source>
</reference>
<gene>
    <name evidence="3" type="ORF">BSL78_29342</name>
</gene>
<name>A0A2G8JDL8_STIJA</name>
<dbReference type="OrthoDB" id="10260017at2759"/>
<sequence length="358" mass="41160">MDARKPTKATGRLFQIQRALLPTVSGNDPKLLQTSSQLSTIIDQDTPEDVEYPLSETEVFSFLENVLAMSKPNELLERDRHEFLARFTLLMNTKIPFTNLHIISTPNLVTFRLPTLQECKKALLQGYGGNCFYINMFTKALLDVLGFKTFHVGANNPGEALFDSHVSTIVSDLSHPGSQHLVDPGTIRPLFKAIPLDFEKESPVYQFNYVKVKFFKRDHGILLSCSQVPEPKKASRNIFEDKGCFWKIELIYRLHVPRSRAHWLDRIKYLYNFPSLDPRIYEGVCIFGYIGDRCVALLSDGNHFAMKLEHSDPSDVEVRFLSREEFVALVQKEFPQYPLRMIENAIANIKYSQNMNKY</sequence>
<keyword evidence="4" id="KW-1185">Reference proteome</keyword>
<organism evidence="3 4">
    <name type="scientific">Stichopus japonicus</name>
    <name type="common">Sea cucumber</name>
    <dbReference type="NCBI Taxonomy" id="307972"/>
    <lineage>
        <taxon>Eukaryota</taxon>
        <taxon>Metazoa</taxon>
        <taxon>Echinodermata</taxon>
        <taxon>Eleutherozoa</taxon>
        <taxon>Echinozoa</taxon>
        <taxon>Holothuroidea</taxon>
        <taxon>Aspidochirotacea</taxon>
        <taxon>Aspidochirotida</taxon>
        <taxon>Stichopodidae</taxon>
        <taxon>Apostichopus</taxon>
    </lineage>
</organism>
<dbReference type="SUPFAM" id="SSF54001">
    <property type="entry name" value="Cysteine proteinases"/>
    <property type="match status" value="1"/>
</dbReference>
<dbReference type="Gene3D" id="3.30.2140.20">
    <property type="match status" value="1"/>
</dbReference>
<dbReference type="InterPro" id="IPR053710">
    <property type="entry name" value="Arylamine_NAT_domain_sf"/>
</dbReference>
<comment type="caution">
    <text evidence="3">The sequence shown here is derived from an EMBL/GenBank/DDBJ whole genome shotgun (WGS) entry which is preliminary data.</text>
</comment>
<dbReference type="InterPro" id="IPR001447">
    <property type="entry name" value="Arylamine_N-AcTrfase"/>
</dbReference>
<protein>
    <recommendedName>
        <fullName evidence="2">arylamine N-acetyltransferase</fullName>
        <ecNumber evidence="2">2.3.1.5</ecNumber>
    </recommendedName>
</protein>
<evidence type="ECO:0000256" key="2">
    <source>
        <dbReference type="ARBA" id="ARBA00012701"/>
    </source>
</evidence>
<evidence type="ECO:0000256" key="1">
    <source>
        <dbReference type="ARBA" id="ARBA00006547"/>
    </source>
</evidence>
<comment type="similarity">
    <text evidence="1">Belongs to the arylamine N-acetyltransferase family.</text>
</comment>
<dbReference type="Pfam" id="PF00797">
    <property type="entry name" value="Acetyltransf_2"/>
    <property type="match status" value="1"/>
</dbReference>
<proteinExistence type="inferred from homology"/>
<evidence type="ECO:0000313" key="3">
    <source>
        <dbReference type="EMBL" id="PIK33836.1"/>
    </source>
</evidence>
<dbReference type="InterPro" id="IPR038765">
    <property type="entry name" value="Papain-like_cys_pep_sf"/>
</dbReference>
<evidence type="ECO:0000313" key="4">
    <source>
        <dbReference type="Proteomes" id="UP000230750"/>
    </source>
</evidence>